<proteinExistence type="predicted"/>
<sequence length="126" mass="14164">MAAGRRGWRSGSGKHTLGLLEYAEELCRYAPDPFDHVWLVFDKDDFPADEFDRVERECAAASDSACTFHALWSNPCFEVWPLLHLRYTTAPMDAAACQKTLADSLAREFGVDYRKNMGGLFALIAL</sequence>
<reference evidence="1 2" key="1">
    <citation type="submission" date="2020-10" db="EMBL/GenBank/DDBJ databases">
        <title>ChiBAC.</title>
        <authorList>
            <person name="Zenner C."/>
            <person name="Hitch T.C.A."/>
            <person name="Clavel T."/>
        </authorList>
    </citation>
    <scope>NUCLEOTIDE SEQUENCE [LARGE SCALE GENOMIC DNA]</scope>
    <source>
        <strain evidence="1 2">DSM 107455</strain>
    </source>
</reference>
<organism evidence="1 2">
    <name type="scientific">Thermophilibacter gallinarum</name>
    <dbReference type="NCBI Taxonomy" id="2779357"/>
    <lineage>
        <taxon>Bacteria</taxon>
        <taxon>Bacillati</taxon>
        <taxon>Actinomycetota</taxon>
        <taxon>Coriobacteriia</taxon>
        <taxon>Coriobacteriales</taxon>
        <taxon>Atopobiaceae</taxon>
        <taxon>Thermophilibacter</taxon>
    </lineage>
</organism>
<dbReference type="Pfam" id="PF13707">
    <property type="entry name" value="RloB"/>
    <property type="match status" value="1"/>
</dbReference>
<accession>A0ABR9QSE4</accession>
<dbReference type="Proteomes" id="UP001194273">
    <property type="component" value="Unassembled WGS sequence"/>
</dbReference>
<name>A0ABR9QSE4_9ACTN</name>
<dbReference type="RefSeq" id="WP_193529395.1">
    <property type="nucleotide sequence ID" value="NZ_JADCJZ010000001.1"/>
</dbReference>
<comment type="caution">
    <text evidence="1">The sequence shown here is derived from an EMBL/GenBank/DDBJ whole genome shotgun (WGS) entry which is preliminary data.</text>
</comment>
<dbReference type="EMBL" id="JADCJZ010000001">
    <property type="protein sequence ID" value="MBE5023998.1"/>
    <property type="molecule type" value="Genomic_DNA"/>
</dbReference>
<keyword evidence="2" id="KW-1185">Reference proteome</keyword>
<protein>
    <submittedName>
        <fullName evidence="1">RloB domain-containing protein</fullName>
    </submittedName>
</protein>
<evidence type="ECO:0000313" key="2">
    <source>
        <dbReference type="Proteomes" id="UP001194273"/>
    </source>
</evidence>
<evidence type="ECO:0000313" key="1">
    <source>
        <dbReference type="EMBL" id="MBE5023998.1"/>
    </source>
</evidence>
<gene>
    <name evidence="1" type="ORF">INF26_03920</name>
</gene>
<dbReference type="InterPro" id="IPR025591">
    <property type="entry name" value="RloB"/>
</dbReference>